<organism evidence="4">
    <name type="scientific">uncultured Chloroflexota bacterium</name>
    <dbReference type="NCBI Taxonomy" id="166587"/>
    <lineage>
        <taxon>Bacteria</taxon>
        <taxon>Bacillati</taxon>
        <taxon>Chloroflexota</taxon>
        <taxon>environmental samples</taxon>
    </lineage>
</organism>
<dbReference type="PANTHER" id="PTHR37464:SF1">
    <property type="entry name" value="BLL2463 PROTEIN"/>
    <property type="match status" value="1"/>
</dbReference>
<dbReference type="Pfam" id="PF13519">
    <property type="entry name" value="VWA_2"/>
    <property type="match status" value="1"/>
</dbReference>
<feature type="domain" description="VWFA" evidence="3">
    <location>
        <begin position="102"/>
        <end position="219"/>
    </location>
</feature>
<dbReference type="InterPro" id="IPR024163">
    <property type="entry name" value="Aerotolerance_reg_N"/>
</dbReference>
<dbReference type="NCBIfam" id="TIGR02226">
    <property type="entry name" value="two_anch"/>
    <property type="match status" value="1"/>
</dbReference>
<dbReference type="Pfam" id="PF07584">
    <property type="entry name" value="BatA"/>
    <property type="match status" value="1"/>
</dbReference>
<dbReference type="InterPro" id="IPR002035">
    <property type="entry name" value="VWF_A"/>
</dbReference>
<dbReference type="InterPro" id="IPR011933">
    <property type="entry name" value="Double_TM_dom"/>
</dbReference>
<dbReference type="PANTHER" id="PTHR37464">
    <property type="entry name" value="BLL2463 PROTEIN"/>
    <property type="match status" value="1"/>
</dbReference>
<evidence type="ECO:0000259" key="2">
    <source>
        <dbReference type="Pfam" id="PF07584"/>
    </source>
</evidence>
<dbReference type="EMBL" id="CADCTC010000293">
    <property type="protein sequence ID" value="CAA9300475.1"/>
    <property type="molecule type" value="Genomic_DNA"/>
</dbReference>
<feature type="transmembrane region" description="Helical" evidence="1">
    <location>
        <begin position="71"/>
        <end position="88"/>
    </location>
</feature>
<evidence type="ECO:0000256" key="1">
    <source>
        <dbReference type="SAM" id="Phobius"/>
    </source>
</evidence>
<evidence type="ECO:0000313" key="4">
    <source>
        <dbReference type="EMBL" id="CAA9300475.1"/>
    </source>
</evidence>
<dbReference type="SUPFAM" id="SSF53300">
    <property type="entry name" value="vWA-like"/>
    <property type="match status" value="1"/>
</dbReference>
<evidence type="ECO:0000259" key="3">
    <source>
        <dbReference type="Pfam" id="PF13519"/>
    </source>
</evidence>
<feature type="transmembrane region" description="Helical" evidence="1">
    <location>
        <begin position="648"/>
        <end position="667"/>
    </location>
</feature>
<proteinExistence type="predicted"/>
<keyword evidence="1" id="KW-1133">Transmembrane helix</keyword>
<feature type="domain" description="Aerotolerance regulator N-terminal" evidence="2">
    <location>
        <begin position="13"/>
        <end position="90"/>
    </location>
</feature>
<dbReference type="Gene3D" id="3.40.50.410">
    <property type="entry name" value="von Willebrand factor, type A domain"/>
    <property type="match status" value="1"/>
</dbReference>
<dbReference type="AlphaFoldDB" id="A0A6J4KB05"/>
<feature type="transmembrane region" description="Helical" evidence="1">
    <location>
        <begin position="20"/>
        <end position="36"/>
    </location>
</feature>
<accession>A0A6J4KB05</accession>
<keyword evidence="1" id="KW-0812">Transmembrane</keyword>
<protein>
    <recommendedName>
        <fullName evidence="5">VWFA domain-containing protein</fullName>
    </recommendedName>
</protein>
<name>A0A6J4KB05_9CHLR</name>
<evidence type="ECO:0008006" key="5">
    <source>
        <dbReference type="Google" id="ProtNLM"/>
    </source>
</evidence>
<sequence>MSPLSTLAGTTGMSLLSPWSLLWLLAAAAVVGLHLLKPRSRRHEVSSTWLWQGVLKEESARSPVQWLKRHLLLLLQVLLAVLGALLLARPALNRSTPVGHTVVLAIDASEPMLANDGDPAVAGRGGSGGQVTRLDEAKGRAMQLLGQLRPGDRAVVMAMADHTEVAAQGSVPGDMAALRAGIQRIQARPTELNAGHALAVAGGLTQNARLGEVVLITGGVMDTERVTYRPAIAVQVMRVGRGEADNQAITSLAARRDRGGELEVFVRVRNFGAQPATGPLRVMVDGQLSLEQPITIPAQNSWETVLAEFPPTASVVQASFGRNDLLALDNVATTTAAAAPTRKVLLVGARSDQLDRALRAVPGVELTKTDSQGYQPGGYDVYIFEGWFPATPPPGHWLLIDPPARGSPITVTGTLGRRSDGARDVNDAKIERVLPSPLLAGVDLTGVSVAESKKVRLPDWAEEAVGAREAPLAFAGYPPSPAAETYRAYRAAVFAFDLRATNLFGRIGFPVLVANTVNWLTGETSFLGRGADAESELVPGSALLVHPLPRASRVQVETPNRRQYSFDGNQPIRFLDTTRPGAYTVTQFSGADVIAKRVYVATVLPAGREATLADLKPREEVGNLSTIAGAKPQTVQLGPGVERTFSEWWRPLGVLIILGLLVEWWWYHR</sequence>
<gene>
    <name evidence="4" type="ORF">AVDCRST_MAG77-5950</name>
</gene>
<reference evidence="4" key="1">
    <citation type="submission" date="2020-02" db="EMBL/GenBank/DDBJ databases">
        <authorList>
            <person name="Meier V. D."/>
        </authorList>
    </citation>
    <scope>NUCLEOTIDE SEQUENCE</scope>
    <source>
        <strain evidence="4">AVDCRST_MAG77</strain>
    </source>
</reference>
<keyword evidence="1" id="KW-0472">Membrane</keyword>
<dbReference type="InterPro" id="IPR036465">
    <property type="entry name" value="vWFA_dom_sf"/>
</dbReference>